<dbReference type="Gramene" id="PHT76259">
    <property type="protein sequence ID" value="PHT76259"/>
    <property type="gene ID" value="T459_19781"/>
</dbReference>
<accession>A0A2G2Z2Q5</accession>
<evidence type="ECO:0000313" key="6">
    <source>
        <dbReference type="EMBL" id="PHT76259.1"/>
    </source>
</evidence>
<gene>
    <name evidence="6" type="ORF">T459_19781</name>
</gene>
<keyword evidence="7" id="KW-1185">Reference proteome</keyword>
<keyword evidence="4" id="KW-0676">Redox-active center</keyword>
<dbReference type="STRING" id="4072.A0A2G2Z2Q5"/>
<dbReference type="AlphaFoldDB" id="A0A2G2Z2Q5"/>
<dbReference type="OMA" id="RECCMSS"/>
<feature type="domain" description="Glutaredoxin" evidence="5">
    <location>
        <begin position="7"/>
        <end position="32"/>
    </location>
</feature>
<protein>
    <submittedName>
        <fullName evidence="6">Glutaredoxin-C8</fullName>
    </submittedName>
</protein>
<evidence type="ECO:0000259" key="5">
    <source>
        <dbReference type="Pfam" id="PF00462"/>
    </source>
</evidence>
<organism evidence="6 7">
    <name type="scientific">Capsicum annuum</name>
    <name type="common">Capsicum pepper</name>
    <dbReference type="NCBI Taxonomy" id="4072"/>
    <lineage>
        <taxon>Eukaryota</taxon>
        <taxon>Viridiplantae</taxon>
        <taxon>Streptophyta</taxon>
        <taxon>Embryophyta</taxon>
        <taxon>Tracheophyta</taxon>
        <taxon>Spermatophyta</taxon>
        <taxon>Magnoliopsida</taxon>
        <taxon>eudicotyledons</taxon>
        <taxon>Gunneridae</taxon>
        <taxon>Pentapetalae</taxon>
        <taxon>asterids</taxon>
        <taxon>lamiids</taxon>
        <taxon>Solanales</taxon>
        <taxon>Solanaceae</taxon>
        <taxon>Solanoideae</taxon>
        <taxon>Capsiceae</taxon>
        <taxon>Capsicum</taxon>
    </lineage>
</organism>
<evidence type="ECO:0000256" key="4">
    <source>
        <dbReference type="ARBA" id="ARBA00023284"/>
    </source>
</evidence>
<dbReference type="Proteomes" id="UP000222542">
    <property type="component" value="Unassembled WGS sequence"/>
</dbReference>
<evidence type="ECO:0000313" key="7">
    <source>
        <dbReference type="Proteomes" id="UP000222542"/>
    </source>
</evidence>
<name>A0A2G2Z2Q5_CAPAN</name>
<dbReference type="PROSITE" id="PS51354">
    <property type="entry name" value="GLUTAREDOXIN_2"/>
    <property type="match status" value="1"/>
</dbReference>
<evidence type="ECO:0000256" key="3">
    <source>
        <dbReference type="ARBA" id="ARBA00022490"/>
    </source>
</evidence>
<evidence type="ECO:0000256" key="1">
    <source>
        <dbReference type="ARBA" id="ARBA00004496"/>
    </source>
</evidence>
<dbReference type="Gene3D" id="3.40.30.10">
    <property type="entry name" value="Glutaredoxin"/>
    <property type="match status" value="1"/>
</dbReference>
<comment type="caution">
    <text evidence="6">The sequence shown here is derived from an EMBL/GenBank/DDBJ whole genome shotgun (WGS) entry which is preliminary data.</text>
</comment>
<reference evidence="6 7" key="1">
    <citation type="journal article" date="2014" name="Nat. Genet.">
        <title>Genome sequence of the hot pepper provides insights into the evolution of pungency in Capsicum species.</title>
        <authorList>
            <person name="Kim S."/>
            <person name="Park M."/>
            <person name="Yeom S.I."/>
            <person name="Kim Y.M."/>
            <person name="Lee J.M."/>
            <person name="Lee H.A."/>
            <person name="Seo E."/>
            <person name="Choi J."/>
            <person name="Cheong K."/>
            <person name="Kim K.T."/>
            <person name="Jung K."/>
            <person name="Lee G.W."/>
            <person name="Oh S.K."/>
            <person name="Bae C."/>
            <person name="Kim S.B."/>
            <person name="Lee H.Y."/>
            <person name="Kim S.Y."/>
            <person name="Kim M.S."/>
            <person name="Kang B.C."/>
            <person name="Jo Y.D."/>
            <person name="Yang H.B."/>
            <person name="Jeong H.J."/>
            <person name="Kang W.H."/>
            <person name="Kwon J.K."/>
            <person name="Shin C."/>
            <person name="Lim J.Y."/>
            <person name="Park J.H."/>
            <person name="Huh J.H."/>
            <person name="Kim J.S."/>
            <person name="Kim B.D."/>
            <person name="Cohen O."/>
            <person name="Paran I."/>
            <person name="Suh M.C."/>
            <person name="Lee S.B."/>
            <person name="Kim Y.K."/>
            <person name="Shin Y."/>
            <person name="Noh S.J."/>
            <person name="Park J."/>
            <person name="Seo Y.S."/>
            <person name="Kwon S.Y."/>
            <person name="Kim H.A."/>
            <person name="Park J.M."/>
            <person name="Kim H.J."/>
            <person name="Choi S.B."/>
            <person name="Bosland P.W."/>
            <person name="Reeves G."/>
            <person name="Jo S.H."/>
            <person name="Lee B.W."/>
            <person name="Cho H.T."/>
            <person name="Choi H.S."/>
            <person name="Lee M.S."/>
            <person name="Yu Y."/>
            <person name="Do Choi Y."/>
            <person name="Park B.S."/>
            <person name="van Deynze A."/>
            <person name="Ashrafi H."/>
            <person name="Hill T."/>
            <person name="Kim W.T."/>
            <person name="Pai H.S."/>
            <person name="Ahn H.K."/>
            <person name="Yeam I."/>
            <person name="Giovannoni J.J."/>
            <person name="Rose J.K."/>
            <person name="Sorensen I."/>
            <person name="Lee S.J."/>
            <person name="Kim R.W."/>
            <person name="Choi I.Y."/>
            <person name="Choi B.S."/>
            <person name="Lim J.S."/>
            <person name="Lee Y.H."/>
            <person name="Choi D."/>
        </authorList>
    </citation>
    <scope>NUCLEOTIDE SEQUENCE [LARGE SCALE GENOMIC DNA]</scope>
    <source>
        <strain evidence="7">cv. CM334</strain>
    </source>
</reference>
<dbReference type="EMBL" id="AYRZ02000007">
    <property type="protein sequence ID" value="PHT76259.1"/>
    <property type="molecule type" value="Genomic_DNA"/>
</dbReference>
<dbReference type="PANTHER" id="PTHR10168">
    <property type="entry name" value="GLUTAREDOXIN"/>
    <property type="match status" value="1"/>
</dbReference>
<comment type="similarity">
    <text evidence="2">Belongs to the glutaredoxin family. CC-type subfamily.</text>
</comment>
<dbReference type="InterPro" id="IPR036249">
    <property type="entry name" value="Thioredoxin-like_sf"/>
</dbReference>
<dbReference type="GO" id="GO:0005737">
    <property type="term" value="C:cytoplasm"/>
    <property type="evidence" value="ECO:0007669"/>
    <property type="project" value="UniProtKB-SubCell"/>
</dbReference>
<evidence type="ECO:0000256" key="2">
    <source>
        <dbReference type="ARBA" id="ARBA00007568"/>
    </source>
</evidence>
<reference evidence="6 7" key="2">
    <citation type="journal article" date="2017" name="Genome Biol.">
        <title>New reference genome sequences of hot pepper reveal the massive evolution of plant disease-resistance genes by retroduplication.</title>
        <authorList>
            <person name="Kim S."/>
            <person name="Park J."/>
            <person name="Yeom S.I."/>
            <person name="Kim Y.M."/>
            <person name="Seo E."/>
            <person name="Kim K.T."/>
            <person name="Kim M.S."/>
            <person name="Lee J.M."/>
            <person name="Cheong K."/>
            <person name="Shin H.S."/>
            <person name="Kim S.B."/>
            <person name="Han K."/>
            <person name="Lee J."/>
            <person name="Park M."/>
            <person name="Lee H.A."/>
            <person name="Lee H.Y."/>
            <person name="Lee Y."/>
            <person name="Oh S."/>
            <person name="Lee J.H."/>
            <person name="Choi E."/>
            <person name="Choi E."/>
            <person name="Lee S.E."/>
            <person name="Jeon J."/>
            <person name="Kim H."/>
            <person name="Choi G."/>
            <person name="Song H."/>
            <person name="Lee J."/>
            <person name="Lee S.C."/>
            <person name="Kwon J.K."/>
            <person name="Lee H.Y."/>
            <person name="Koo N."/>
            <person name="Hong Y."/>
            <person name="Kim R.W."/>
            <person name="Kang W.H."/>
            <person name="Huh J.H."/>
            <person name="Kang B.C."/>
            <person name="Yang T.J."/>
            <person name="Lee Y.H."/>
            <person name="Bennetzen J.L."/>
            <person name="Choi D."/>
        </authorList>
    </citation>
    <scope>NUCLEOTIDE SEQUENCE [LARGE SCALE GENOMIC DNA]</scope>
    <source>
        <strain evidence="7">cv. CM334</strain>
    </source>
</reference>
<dbReference type="SUPFAM" id="SSF52833">
    <property type="entry name" value="Thioredoxin-like"/>
    <property type="match status" value="1"/>
</dbReference>
<comment type="subcellular location">
    <subcellularLocation>
        <location evidence="1">Cytoplasm</location>
    </subcellularLocation>
</comment>
<dbReference type="Pfam" id="PF00462">
    <property type="entry name" value="Glutaredoxin"/>
    <property type="match status" value="1"/>
</dbReference>
<dbReference type="InterPro" id="IPR011905">
    <property type="entry name" value="GlrX-like_pln_2"/>
</dbReference>
<sequence>MASKNIVVIFNKNTCCMCHAIKRLLCGMGVNPTHALFSLLANSSSPSLLLVFIGGKLVRSMDSIMAAPINDILVLLLKEAGAL</sequence>
<keyword evidence="3" id="KW-0963">Cytoplasm</keyword>
<proteinExistence type="inferred from homology"/>
<dbReference type="InterPro" id="IPR002109">
    <property type="entry name" value="Glutaredoxin"/>
</dbReference>